<feature type="region of interest" description="Disordered" evidence="2">
    <location>
        <begin position="355"/>
        <end position="409"/>
    </location>
</feature>
<evidence type="ECO:0000256" key="2">
    <source>
        <dbReference type="SAM" id="MobiDB-lite"/>
    </source>
</evidence>
<gene>
    <name evidence="4" type="ORF">PECAL_2P13140</name>
</gene>
<reference evidence="4" key="1">
    <citation type="submission" date="2021-11" db="EMBL/GenBank/DDBJ databases">
        <authorList>
            <consortium name="Genoscope - CEA"/>
            <person name="William W."/>
        </authorList>
    </citation>
    <scope>NUCLEOTIDE SEQUENCE</scope>
</reference>
<dbReference type="OrthoDB" id="10658405at2759"/>
<dbReference type="Proteomes" id="UP000789595">
    <property type="component" value="Unassembled WGS sequence"/>
</dbReference>
<organism evidence="4 5">
    <name type="scientific">Pelagomonas calceolata</name>
    <dbReference type="NCBI Taxonomy" id="35677"/>
    <lineage>
        <taxon>Eukaryota</taxon>
        <taxon>Sar</taxon>
        <taxon>Stramenopiles</taxon>
        <taxon>Ochrophyta</taxon>
        <taxon>Pelagophyceae</taxon>
        <taxon>Pelagomonadales</taxon>
        <taxon>Pelagomonadaceae</taxon>
        <taxon>Pelagomonas</taxon>
    </lineage>
</organism>
<evidence type="ECO:0000256" key="1">
    <source>
        <dbReference type="SAM" id="Coils"/>
    </source>
</evidence>
<keyword evidence="5" id="KW-1185">Reference proteome</keyword>
<accession>A0A8J2SB68</accession>
<feature type="coiled-coil region" evidence="1">
    <location>
        <begin position="566"/>
        <end position="596"/>
    </location>
</feature>
<evidence type="ECO:0000256" key="3">
    <source>
        <dbReference type="SAM" id="Phobius"/>
    </source>
</evidence>
<comment type="caution">
    <text evidence="4">The sequence shown here is derived from an EMBL/GenBank/DDBJ whole genome shotgun (WGS) entry which is preliminary data.</text>
</comment>
<evidence type="ECO:0000313" key="5">
    <source>
        <dbReference type="Proteomes" id="UP000789595"/>
    </source>
</evidence>
<sequence length="705" mass="79391">MPPKDQKPSGQQKARMDEAMREFERAVGKGAASLRSQAVNHVREDEQLRQSAKETLLHVVRARTAAHSAASIALSRSDPASPRRRSLQDIGLVSGAAANVAIHRSVEQINEEKLRRRRAAGEDVEDDRSKGQPVFEHLERCAERVMAAELAVAKRVAEAKRSFKEGARRTLRGCAADAGQALIPEDEEEKRRREDQLLDSRPPILDALLSGDPKEIDSGLEVLAGPLVLYFRHYSNLWQMSPKIILIVISLPIIAGDVLTAINKDVFGWVPQLAKNTDEECRGLLGTNFFAMTAWLTAQVVTDISIVITRAKRHSITKPVVRAFFRGEGVEAAAIRRAHRAKLFTSFVQHSIAKIRGRKSTHSKKEQKVKRGTTKRRVSGSVRREERRQSKSPRHQKSSDGEETEDHPPHALDVVIPIEEATERGERALLCLARLENSGTRVPLALLTILSFMLGLFGAVYVLLPASNNCKSLALFLANAYVAFYYIFFVPNLIVCVVSVTEMTSWKGSNNHRLERFIDRYVARLDDILFLGHLPFCVFFAKRLMLKTTPPPLDGARLRAQLRRDEFVLTERKKQLEEAIEDCEDQLETVATIRRRARLTYRRKESDDPLGPVETLRVKRYIQRVPKIEWRQSFVPVYRELDPTVPVDWTERARGTAEAARRLFTPRRSFDEESLGGESKAEESSDGASSTSGDSSFSLNMDSPR</sequence>
<dbReference type="EMBL" id="CAKKNE010000002">
    <property type="protein sequence ID" value="CAH0368255.1"/>
    <property type="molecule type" value="Genomic_DNA"/>
</dbReference>
<evidence type="ECO:0000313" key="4">
    <source>
        <dbReference type="EMBL" id="CAH0368255.1"/>
    </source>
</evidence>
<feature type="transmembrane region" description="Helical" evidence="3">
    <location>
        <begin position="444"/>
        <end position="464"/>
    </location>
</feature>
<keyword evidence="3" id="KW-0812">Transmembrane</keyword>
<feature type="region of interest" description="Disordered" evidence="2">
    <location>
        <begin position="658"/>
        <end position="705"/>
    </location>
</feature>
<proteinExistence type="predicted"/>
<name>A0A8J2SB68_9STRA</name>
<feature type="compositionally biased region" description="Basic residues" evidence="2">
    <location>
        <begin position="355"/>
        <end position="378"/>
    </location>
</feature>
<feature type="transmembrane region" description="Helical" evidence="3">
    <location>
        <begin position="476"/>
        <end position="500"/>
    </location>
</feature>
<dbReference type="AlphaFoldDB" id="A0A8J2SB68"/>
<keyword evidence="3" id="KW-1133">Transmembrane helix</keyword>
<keyword evidence="3" id="KW-0472">Membrane</keyword>
<feature type="compositionally biased region" description="Low complexity" evidence="2">
    <location>
        <begin position="686"/>
        <end position="698"/>
    </location>
</feature>
<keyword evidence="1" id="KW-0175">Coiled coil</keyword>
<protein>
    <submittedName>
        <fullName evidence="4">Uncharacterized protein</fullName>
    </submittedName>
</protein>